<feature type="compositionally biased region" description="Basic and acidic residues" evidence="1">
    <location>
        <begin position="186"/>
        <end position="207"/>
    </location>
</feature>
<gene>
    <name evidence="2" type="ORF">VIN30_01050</name>
</gene>
<evidence type="ECO:0000313" key="2">
    <source>
        <dbReference type="EMBL" id="MEC4175037.1"/>
    </source>
</evidence>
<feature type="compositionally biased region" description="Acidic residues" evidence="1">
    <location>
        <begin position="313"/>
        <end position="330"/>
    </location>
</feature>
<dbReference type="RefSeq" id="WP_338208576.1">
    <property type="nucleotide sequence ID" value="NZ_JAYMFF010000002.1"/>
</dbReference>
<feature type="compositionally biased region" description="Basic and acidic residues" evidence="1">
    <location>
        <begin position="331"/>
        <end position="346"/>
    </location>
</feature>
<feature type="region of interest" description="Disordered" evidence="1">
    <location>
        <begin position="303"/>
        <end position="383"/>
    </location>
</feature>
<protein>
    <submittedName>
        <fullName evidence="2">Uncharacterized protein</fullName>
    </submittedName>
</protein>
<accession>A0ABU6IF18</accession>
<dbReference type="Proteomes" id="UP001349994">
    <property type="component" value="Unassembled WGS sequence"/>
</dbReference>
<evidence type="ECO:0000256" key="1">
    <source>
        <dbReference type="SAM" id="MobiDB-lite"/>
    </source>
</evidence>
<keyword evidence="3" id="KW-1185">Reference proteome</keyword>
<feature type="compositionally biased region" description="Basic residues" evidence="1">
    <location>
        <begin position="208"/>
        <end position="221"/>
    </location>
</feature>
<dbReference type="EMBL" id="JAYMFF010000002">
    <property type="protein sequence ID" value="MEC4175037.1"/>
    <property type="molecule type" value="Genomic_DNA"/>
</dbReference>
<evidence type="ECO:0000313" key="3">
    <source>
        <dbReference type="Proteomes" id="UP001349994"/>
    </source>
</evidence>
<proteinExistence type="predicted"/>
<comment type="caution">
    <text evidence="2">The sequence shown here is derived from an EMBL/GenBank/DDBJ whole genome shotgun (WGS) entry which is preliminary data.</text>
</comment>
<reference evidence="2 3" key="1">
    <citation type="submission" date="2024-01" db="EMBL/GenBank/DDBJ databases">
        <title>novel species in genus Adlercreutzia.</title>
        <authorList>
            <person name="Liu X."/>
        </authorList>
    </citation>
    <scope>NUCLEOTIDE SEQUENCE [LARGE SCALE GENOMIC DNA]</scope>
    <source>
        <strain evidence="2 3">R7</strain>
    </source>
</reference>
<organism evidence="2 3">
    <name type="scientific">Adlercreutzia wanghongyangiae</name>
    <dbReference type="NCBI Taxonomy" id="3111451"/>
    <lineage>
        <taxon>Bacteria</taxon>
        <taxon>Bacillati</taxon>
        <taxon>Actinomycetota</taxon>
        <taxon>Coriobacteriia</taxon>
        <taxon>Eggerthellales</taxon>
        <taxon>Eggerthellaceae</taxon>
        <taxon>Adlercreutzia</taxon>
    </lineage>
</organism>
<feature type="region of interest" description="Disordered" evidence="1">
    <location>
        <begin position="179"/>
        <end position="224"/>
    </location>
</feature>
<sequence>MWFKRKGKKAAKLSGLGAQAPADAYYAPDHIRIDDLNFDRPSPRERAPRIQHIDVGGLVGASVFESAVCASTHAEALVFAELSESIQVIERKFHGGQYDAQAMPLVEAFLSELRTLAHIQMERNGIIDQHIADIRRANIVAYQAVCEARERREESIDRARMHDLRVTAIDYERREAKTKRRQAVKMKRDELKGQQVENREVHRDEKKKARQARMRHRHERRMRQEQARAEQAQKRWQMRQERSEINLEKMRGEKAAMQAERMTRQAVLEADAEIARANKHRAQMQEEQARKELERIAAVETLAEEEKPACDDAVPEVEAEGEISPTEEDYDERRDADLEESKEKNSAADAVDTADLAKDLEGEEEVEGCADANAESPSCSSKLSLKQRIKKWFDLMSSDGLGA</sequence>
<name>A0ABU6IF18_9ACTN</name>